<keyword evidence="2" id="KW-1185">Reference proteome</keyword>
<dbReference type="InterPro" id="IPR025293">
    <property type="entry name" value="YfiR/HmsC-like"/>
</dbReference>
<accession>A0A222FFW4</accession>
<dbReference type="Proteomes" id="UP000202440">
    <property type="component" value="Chromosome"/>
</dbReference>
<dbReference type="Pfam" id="PF13689">
    <property type="entry name" value="DUF4154"/>
    <property type="match status" value="1"/>
</dbReference>
<evidence type="ECO:0000313" key="1">
    <source>
        <dbReference type="EMBL" id="ASP37476.1"/>
    </source>
</evidence>
<reference evidence="1 2" key="1">
    <citation type="submission" date="2017-07" db="EMBL/GenBank/DDBJ databases">
        <title>Annotated genome sequence of Bacterioplanes sanyensis isolated from Red Sea.</title>
        <authorList>
            <person name="Rehman Z.U."/>
        </authorList>
    </citation>
    <scope>NUCLEOTIDE SEQUENCE [LARGE SCALE GENOMIC DNA]</scope>
    <source>
        <strain evidence="1 2">NV9</strain>
    </source>
</reference>
<name>A0A222FFW4_9GAMM</name>
<evidence type="ECO:0008006" key="3">
    <source>
        <dbReference type="Google" id="ProtNLM"/>
    </source>
</evidence>
<dbReference type="EMBL" id="CP022530">
    <property type="protein sequence ID" value="ASP37476.1"/>
    <property type="molecule type" value="Genomic_DNA"/>
</dbReference>
<protein>
    <recommendedName>
        <fullName evidence="3">DUF4154 domain-containing protein</fullName>
    </recommendedName>
</protein>
<proteinExistence type="predicted"/>
<dbReference type="AlphaFoldDB" id="A0A222FFW4"/>
<evidence type="ECO:0000313" key="2">
    <source>
        <dbReference type="Proteomes" id="UP000202440"/>
    </source>
</evidence>
<sequence length="175" mass="19193">MPERMSTTRAATALLASGLLMLSQGADSRQNVTKLQLLSKMAQFIHWPASDTRVPTTLCVFSESSLKALQQEQRDSGSQVPVLRLWQPGLQSGCHMLYVAHRHIDKLVNNDPNCLGIAIITDELSGLNNGASLALIQQQQHFRLAVNMQQVRRCQLQLDSNLLELALPASAAGSH</sequence>
<gene>
    <name evidence="1" type="ORF">CHH28_01745</name>
</gene>
<dbReference type="KEGG" id="bsan:CHH28_01745"/>
<organism evidence="1 2">
    <name type="scientific">Bacterioplanes sanyensis</name>
    <dbReference type="NCBI Taxonomy" id="1249553"/>
    <lineage>
        <taxon>Bacteria</taxon>
        <taxon>Pseudomonadati</taxon>
        <taxon>Pseudomonadota</taxon>
        <taxon>Gammaproteobacteria</taxon>
        <taxon>Oceanospirillales</taxon>
        <taxon>Oceanospirillaceae</taxon>
        <taxon>Bacterioplanes</taxon>
    </lineage>
</organism>